<feature type="compositionally biased region" description="Polar residues" evidence="6">
    <location>
        <begin position="442"/>
        <end position="453"/>
    </location>
</feature>
<evidence type="ECO:0000259" key="7">
    <source>
        <dbReference type="PROSITE" id="PS50888"/>
    </source>
</evidence>
<dbReference type="RefSeq" id="XP_024369340.1">
    <property type="nucleotide sequence ID" value="XM_024513572.2"/>
</dbReference>
<dbReference type="GO" id="GO:0005634">
    <property type="term" value="C:nucleus"/>
    <property type="evidence" value="ECO:0007669"/>
    <property type="project" value="UniProtKB-SubCell"/>
</dbReference>
<dbReference type="CDD" id="cd11454">
    <property type="entry name" value="bHLH_AtIND_like"/>
    <property type="match status" value="1"/>
</dbReference>
<evidence type="ECO:0000256" key="1">
    <source>
        <dbReference type="ARBA" id="ARBA00004123"/>
    </source>
</evidence>
<dbReference type="Pfam" id="PF00010">
    <property type="entry name" value="HLH"/>
    <property type="match status" value="1"/>
</dbReference>
<comment type="subcellular location">
    <subcellularLocation>
        <location evidence="1">Nucleus</location>
    </subcellularLocation>
</comment>
<dbReference type="PANTHER" id="PTHR45914:SF12">
    <property type="entry name" value="TRANSCRIPTION FACTOR BHLH87"/>
    <property type="match status" value="1"/>
</dbReference>
<proteinExistence type="predicted"/>
<dbReference type="OrthoDB" id="2017571at2759"/>
<dbReference type="Proteomes" id="UP000006727">
    <property type="component" value="Chromosome 3"/>
</dbReference>
<evidence type="ECO:0000313" key="8">
    <source>
        <dbReference type="EMBL" id="PNR58104.1"/>
    </source>
</evidence>
<dbReference type="Gramene" id="Pp3c3_28970V3.1">
    <property type="protein sequence ID" value="Pp3c3_28970V3.1"/>
    <property type="gene ID" value="Pp3c3_28970"/>
</dbReference>
<sequence>MTLSLRPDDRSALRTMEKWSNSGAGWSNHQHPMLESSISPLFNYTQSHNGLQSQSMFLHPMGAAEQQALVQAFVQANVGCMMDQPSQSGCGNLDSLLKSSNSSSMVDSSASEMTSPDDDCTGAPENNLHMNCIPSLGGGPVSPVLTSMLDRTASNGASLMAAHPQSKNDFFRMRSPGGPLSPGASACAESEDSLHGGEACAPAMTGLKRRSFEGDDGDWMVDQMHLSQKVEKQHHQQQPEKALAFQESFGGYNVEVASTVGLTATYSDSLTIPSLMQPSPQPFLRSSGNCGAASPVDLDEFASMRAILFRHASQPVPSLEEIASSRPKRRNVRISKDPQSVAARHRRERISDRIRVLQRLVPGGTKMDTASMLDEAIHYVKFLKLQLQTLEQIGNNGCDPRSFLEQGGATEELANLVRPFDLNCTAAFQTWPPQTTTMVNHGDTSPQGHNSTEWACEANQDDCPM</sequence>
<dbReference type="PaxDb" id="3218-PP1S55_11V6.1"/>
<gene>
    <name evidence="9" type="primary">LOC112279290</name>
    <name evidence="8" type="ORF">PHYPA_005099</name>
</gene>
<evidence type="ECO:0000256" key="3">
    <source>
        <dbReference type="ARBA" id="ARBA00023125"/>
    </source>
</evidence>
<keyword evidence="5" id="KW-0539">Nucleus</keyword>
<dbReference type="GeneID" id="112279290"/>
<reference evidence="8 10" key="2">
    <citation type="journal article" date="2018" name="Plant J.">
        <title>The Physcomitrella patens chromosome-scale assembly reveals moss genome structure and evolution.</title>
        <authorList>
            <person name="Lang D."/>
            <person name="Ullrich K.K."/>
            <person name="Murat F."/>
            <person name="Fuchs J."/>
            <person name="Jenkins J."/>
            <person name="Haas F.B."/>
            <person name="Piednoel M."/>
            <person name="Gundlach H."/>
            <person name="Van Bel M."/>
            <person name="Meyberg R."/>
            <person name="Vives C."/>
            <person name="Morata J."/>
            <person name="Symeonidi A."/>
            <person name="Hiss M."/>
            <person name="Muchero W."/>
            <person name="Kamisugi Y."/>
            <person name="Saleh O."/>
            <person name="Blanc G."/>
            <person name="Decker E.L."/>
            <person name="van Gessel N."/>
            <person name="Grimwood J."/>
            <person name="Hayes R.D."/>
            <person name="Graham S.W."/>
            <person name="Gunter L.E."/>
            <person name="McDaniel S.F."/>
            <person name="Hoernstein S.N.W."/>
            <person name="Larsson A."/>
            <person name="Li F.W."/>
            <person name="Perroud P.F."/>
            <person name="Phillips J."/>
            <person name="Ranjan P."/>
            <person name="Rokshar D.S."/>
            <person name="Rothfels C.J."/>
            <person name="Schneider L."/>
            <person name="Shu S."/>
            <person name="Stevenson D.W."/>
            <person name="Thummler F."/>
            <person name="Tillich M."/>
            <person name="Villarreal Aguilar J.C."/>
            <person name="Widiez T."/>
            <person name="Wong G.K."/>
            <person name="Wymore A."/>
            <person name="Zhang Y."/>
            <person name="Zimmer A.D."/>
            <person name="Quatrano R.S."/>
            <person name="Mayer K.F.X."/>
            <person name="Goodstein D."/>
            <person name="Casacuberta J.M."/>
            <person name="Vandepoele K."/>
            <person name="Reski R."/>
            <person name="Cuming A.C."/>
            <person name="Tuskan G.A."/>
            <person name="Maumus F."/>
            <person name="Salse J."/>
            <person name="Schmutz J."/>
            <person name="Rensing S.A."/>
        </authorList>
    </citation>
    <scope>NUCLEOTIDE SEQUENCE [LARGE SCALE GENOMIC DNA]</scope>
    <source>
        <strain evidence="9 10">cv. Gransden 2004</strain>
    </source>
</reference>
<dbReference type="EnsemblPlants" id="Pp3c3_28970V3.1">
    <property type="protein sequence ID" value="Pp3c3_28970V3.1"/>
    <property type="gene ID" value="Pp3c3_28970"/>
</dbReference>
<evidence type="ECO:0000256" key="5">
    <source>
        <dbReference type="ARBA" id="ARBA00023242"/>
    </source>
</evidence>
<evidence type="ECO:0000313" key="10">
    <source>
        <dbReference type="Proteomes" id="UP000006727"/>
    </source>
</evidence>
<reference evidence="8 10" key="1">
    <citation type="journal article" date="2008" name="Science">
        <title>The Physcomitrella genome reveals evolutionary insights into the conquest of land by plants.</title>
        <authorList>
            <person name="Rensing S."/>
            <person name="Lang D."/>
            <person name="Zimmer A."/>
            <person name="Terry A."/>
            <person name="Salamov A."/>
            <person name="Shapiro H."/>
            <person name="Nishiyama T."/>
            <person name="Perroud P.-F."/>
            <person name="Lindquist E."/>
            <person name="Kamisugi Y."/>
            <person name="Tanahashi T."/>
            <person name="Sakakibara K."/>
            <person name="Fujita T."/>
            <person name="Oishi K."/>
            <person name="Shin-I T."/>
            <person name="Kuroki Y."/>
            <person name="Toyoda A."/>
            <person name="Suzuki Y."/>
            <person name="Hashimoto A."/>
            <person name="Yamaguchi K."/>
            <person name="Sugano A."/>
            <person name="Kohara Y."/>
            <person name="Fujiyama A."/>
            <person name="Anterola A."/>
            <person name="Aoki S."/>
            <person name="Ashton N."/>
            <person name="Barbazuk W.B."/>
            <person name="Barker E."/>
            <person name="Bennetzen J."/>
            <person name="Bezanilla M."/>
            <person name="Blankenship R."/>
            <person name="Cho S.H."/>
            <person name="Dutcher S."/>
            <person name="Estelle M."/>
            <person name="Fawcett J.A."/>
            <person name="Gundlach H."/>
            <person name="Hanada K."/>
            <person name="Heyl A."/>
            <person name="Hicks K.A."/>
            <person name="Hugh J."/>
            <person name="Lohr M."/>
            <person name="Mayer K."/>
            <person name="Melkozernov A."/>
            <person name="Murata T."/>
            <person name="Nelson D."/>
            <person name="Pils B."/>
            <person name="Prigge M."/>
            <person name="Reiss B."/>
            <person name="Renner T."/>
            <person name="Rombauts S."/>
            <person name="Rushton P."/>
            <person name="Sanderfoot A."/>
            <person name="Schween G."/>
            <person name="Shiu S.-H."/>
            <person name="Stueber K."/>
            <person name="Theodoulou F.L."/>
            <person name="Tu H."/>
            <person name="Van de Peer Y."/>
            <person name="Verrier P.J."/>
            <person name="Waters E."/>
            <person name="Wood A."/>
            <person name="Yang L."/>
            <person name="Cove D."/>
            <person name="Cuming A."/>
            <person name="Hasebe M."/>
            <person name="Lucas S."/>
            <person name="Mishler D.B."/>
            <person name="Reski R."/>
            <person name="Grigoriev I."/>
            <person name="Quatrano R.S."/>
            <person name="Boore J.L."/>
        </authorList>
    </citation>
    <scope>NUCLEOTIDE SEQUENCE [LARGE SCALE GENOMIC DNA]</scope>
    <source>
        <strain evidence="9 10">cv. Gransden 2004</strain>
    </source>
</reference>
<dbReference type="InterPro" id="IPR045843">
    <property type="entry name" value="IND-like"/>
</dbReference>
<dbReference type="GO" id="GO:0046983">
    <property type="term" value="F:protein dimerization activity"/>
    <property type="evidence" value="ECO:0007669"/>
    <property type="project" value="InterPro"/>
</dbReference>
<dbReference type="PANTHER" id="PTHR45914">
    <property type="entry name" value="TRANSCRIPTION FACTOR HEC3-RELATED"/>
    <property type="match status" value="1"/>
</dbReference>
<feature type="region of interest" description="Disordered" evidence="6">
    <location>
        <begin position="442"/>
        <end position="465"/>
    </location>
</feature>
<dbReference type="GO" id="GO:0003677">
    <property type="term" value="F:DNA binding"/>
    <property type="evidence" value="ECO:0007669"/>
    <property type="project" value="UniProtKB-KW"/>
</dbReference>
<evidence type="ECO:0000313" key="9">
    <source>
        <dbReference type="EnsemblPlants" id="Pp3c3_28970V3.1"/>
    </source>
</evidence>
<dbReference type="InterPro" id="IPR011598">
    <property type="entry name" value="bHLH_dom"/>
</dbReference>
<feature type="domain" description="BHLH" evidence="7">
    <location>
        <begin position="334"/>
        <end position="383"/>
    </location>
</feature>
<dbReference type="Gene3D" id="4.10.280.10">
    <property type="entry name" value="Helix-loop-helix DNA-binding domain"/>
    <property type="match status" value="1"/>
</dbReference>
<dbReference type="PROSITE" id="PS50888">
    <property type="entry name" value="BHLH"/>
    <property type="match status" value="1"/>
</dbReference>
<keyword evidence="4" id="KW-0804">Transcription</keyword>
<dbReference type="AlphaFoldDB" id="A0A2K1KWE2"/>
<organism evidence="8">
    <name type="scientific">Physcomitrium patens</name>
    <name type="common">Spreading-leaved earth moss</name>
    <name type="synonym">Physcomitrella patens</name>
    <dbReference type="NCBI Taxonomy" id="3218"/>
    <lineage>
        <taxon>Eukaryota</taxon>
        <taxon>Viridiplantae</taxon>
        <taxon>Streptophyta</taxon>
        <taxon>Embryophyta</taxon>
        <taxon>Bryophyta</taxon>
        <taxon>Bryophytina</taxon>
        <taxon>Bryopsida</taxon>
        <taxon>Funariidae</taxon>
        <taxon>Funariales</taxon>
        <taxon>Funariaceae</taxon>
        <taxon>Physcomitrium</taxon>
    </lineage>
</organism>
<dbReference type="EMBL" id="ABEU02000003">
    <property type="protein sequence ID" value="PNR58104.1"/>
    <property type="molecule type" value="Genomic_DNA"/>
</dbReference>
<dbReference type="SMART" id="SM00353">
    <property type="entry name" value="HLH"/>
    <property type="match status" value="1"/>
</dbReference>
<dbReference type="Gramene" id="Pp3c3_28970V3.2">
    <property type="protein sequence ID" value="Pp3c3_28970V3.2"/>
    <property type="gene ID" value="Pp3c3_28970"/>
</dbReference>
<keyword evidence="3" id="KW-0238">DNA-binding</keyword>
<evidence type="ECO:0000256" key="2">
    <source>
        <dbReference type="ARBA" id="ARBA00023015"/>
    </source>
</evidence>
<dbReference type="FunFam" id="4.10.280.10:FF:000053">
    <property type="entry name" value="BHLH transcription factor"/>
    <property type="match status" value="1"/>
</dbReference>
<dbReference type="InterPro" id="IPR036638">
    <property type="entry name" value="HLH_DNA-bd_sf"/>
</dbReference>
<keyword evidence="2" id="KW-0805">Transcription regulation</keyword>
<name>A0A2K1KWE2_PHYPA</name>
<protein>
    <recommendedName>
        <fullName evidence="7">BHLH domain-containing protein</fullName>
    </recommendedName>
</protein>
<dbReference type="GO" id="GO:0003700">
    <property type="term" value="F:DNA-binding transcription factor activity"/>
    <property type="evidence" value="ECO:0007669"/>
    <property type="project" value="InterPro"/>
</dbReference>
<keyword evidence="10" id="KW-1185">Reference proteome</keyword>
<dbReference type="EnsemblPlants" id="Pp3c3_28970V3.2">
    <property type="protein sequence ID" value="Pp3c3_28970V3.2"/>
    <property type="gene ID" value="Pp3c3_28970"/>
</dbReference>
<evidence type="ECO:0000256" key="4">
    <source>
        <dbReference type="ARBA" id="ARBA00023163"/>
    </source>
</evidence>
<accession>A0A2K1KWE2</accession>
<evidence type="ECO:0000256" key="6">
    <source>
        <dbReference type="SAM" id="MobiDB-lite"/>
    </source>
</evidence>
<reference evidence="9" key="3">
    <citation type="submission" date="2020-12" db="UniProtKB">
        <authorList>
            <consortium name="EnsemblPlants"/>
        </authorList>
    </citation>
    <scope>IDENTIFICATION</scope>
</reference>
<dbReference type="SUPFAM" id="SSF47459">
    <property type="entry name" value="HLH, helix-loop-helix DNA-binding domain"/>
    <property type="match status" value="1"/>
</dbReference>